<feature type="compositionally biased region" description="Low complexity" evidence="1">
    <location>
        <begin position="22"/>
        <end position="42"/>
    </location>
</feature>
<name>A0ABW9P741_9LACO</name>
<accession>A0ABW9P741</accession>
<feature type="compositionally biased region" description="Low complexity" evidence="1">
    <location>
        <begin position="160"/>
        <end position="180"/>
    </location>
</feature>
<feature type="chain" id="PRO_5046128138" description="DUF4352 domain-containing protein" evidence="2">
    <location>
        <begin position="18"/>
        <end position="270"/>
    </location>
</feature>
<comment type="caution">
    <text evidence="3">The sequence shown here is derived from an EMBL/GenBank/DDBJ whole genome shotgun (WGS) entry which is preliminary data.</text>
</comment>
<keyword evidence="2" id="KW-0732">Signal</keyword>
<dbReference type="Proteomes" id="UP000436655">
    <property type="component" value="Unassembled WGS sequence"/>
</dbReference>
<proteinExistence type="predicted"/>
<gene>
    <name evidence="3" type="ORF">FHL03_06080</name>
</gene>
<evidence type="ECO:0000256" key="2">
    <source>
        <dbReference type="SAM" id="SignalP"/>
    </source>
</evidence>
<feature type="region of interest" description="Disordered" evidence="1">
    <location>
        <begin position="22"/>
        <end position="44"/>
    </location>
</feature>
<evidence type="ECO:0008006" key="5">
    <source>
        <dbReference type="Google" id="ProtNLM"/>
    </source>
</evidence>
<sequence>MKKIIWLVGMLSIVLLAGCSNNSSNGSKESTTKTTKTESATAYQKLSGSEKTDIKFKVIKGEENSNNAYSLSMKIKNNGTKDVKFDKSKFFLMVDGAKKFSTSLDGNVTLKVGKSVTIDDLFKNVSAEKLDGNKVKIAYLNKNNVVASPKLKTSSDESDNATSNTDNAAATSQNATTDQNSDSSAAATPAQPDTSNRVVDSTEKAVNIFRGATGNFGVGDIQATDTGSGYSVSVDGSPAGSVSYDGTITASNGVTTRAQWENSTGYSMSD</sequence>
<evidence type="ECO:0000313" key="4">
    <source>
        <dbReference type="Proteomes" id="UP000436655"/>
    </source>
</evidence>
<keyword evidence="4" id="KW-1185">Reference proteome</keyword>
<dbReference type="RefSeq" id="WP_125704484.1">
    <property type="nucleotide sequence ID" value="NZ_JBHTOO010000004.1"/>
</dbReference>
<reference evidence="3 4" key="1">
    <citation type="journal article" date="2019" name="Syst. Appl. Microbiol.">
        <title>Polyphasic characterization of two novel Lactobacillus spp. isolated from blown salami packages: Description of Lactobacillus halodurans sp. nov. and Lactobacillus salsicarnum sp. nov.</title>
        <authorList>
            <person name="Schuster J.A."/>
            <person name="Klingl A."/>
            <person name="Vogel R.F."/>
            <person name="Ehrmann M.A."/>
        </authorList>
    </citation>
    <scope>NUCLEOTIDE SEQUENCE [LARGE SCALE GENOMIC DNA]</scope>
    <source>
        <strain evidence="3 4">TMW 1.2098</strain>
    </source>
</reference>
<dbReference type="EMBL" id="VDFN01000004">
    <property type="protein sequence ID" value="MQS45050.1"/>
    <property type="molecule type" value="Genomic_DNA"/>
</dbReference>
<evidence type="ECO:0000313" key="3">
    <source>
        <dbReference type="EMBL" id="MQS45050.1"/>
    </source>
</evidence>
<protein>
    <recommendedName>
        <fullName evidence="5">DUF4352 domain-containing protein</fullName>
    </recommendedName>
</protein>
<dbReference type="PROSITE" id="PS51257">
    <property type="entry name" value="PROKAR_LIPOPROTEIN"/>
    <property type="match status" value="1"/>
</dbReference>
<feature type="compositionally biased region" description="Polar residues" evidence="1">
    <location>
        <begin position="181"/>
        <end position="199"/>
    </location>
</feature>
<evidence type="ECO:0000256" key="1">
    <source>
        <dbReference type="SAM" id="MobiDB-lite"/>
    </source>
</evidence>
<feature type="signal peptide" evidence="2">
    <location>
        <begin position="1"/>
        <end position="17"/>
    </location>
</feature>
<feature type="region of interest" description="Disordered" evidence="1">
    <location>
        <begin position="150"/>
        <end position="199"/>
    </location>
</feature>
<organism evidence="3 4">
    <name type="scientific">Companilactobacillus mishanensis</name>
    <dbReference type="NCBI Taxonomy" id="2486008"/>
    <lineage>
        <taxon>Bacteria</taxon>
        <taxon>Bacillati</taxon>
        <taxon>Bacillota</taxon>
        <taxon>Bacilli</taxon>
        <taxon>Lactobacillales</taxon>
        <taxon>Lactobacillaceae</taxon>
        <taxon>Companilactobacillus</taxon>
    </lineage>
</organism>